<feature type="compositionally biased region" description="Basic and acidic residues" evidence="1">
    <location>
        <begin position="854"/>
        <end position="872"/>
    </location>
</feature>
<feature type="compositionally biased region" description="Basic and acidic residues" evidence="1">
    <location>
        <begin position="1241"/>
        <end position="1266"/>
    </location>
</feature>
<feature type="compositionally biased region" description="Basic and acidic residues" evidence="1">
    <location>
        <begin position="1098"/>
        <end position="1120"/>
    </location>
</feature>
<feature type="compositionally biased region" description="Basic and acidic residues" evidence="1">
    <location>
        <begin position="1015"/>
        <end position="1066"/>
    </location>
</feature>
<dbReference type="InterPro" id="IPR003604">
    <property type="entry name" value="Matrin/U1-like-C_Znf_C2H2"/>
</dbReference>
<feature type="compositionally biased region" description="Basic and acidic residues" evidence="1">
    <location>
        <begin position="1147"/>
        <end position="1159"/>
    </location>
</feature>
<proteinExistence type="predicted"/>
<feature type="compositionally biased region" description="Basic and acidic residues" evidence="1">
    <location>
        <begin position="1186"/>
        <end position="1196"/>
    </location>
</feature>
<dbReference type="Pfam" id="PF12874">
    <property type="entry name" value="zf-met"/>
    <property type="match status" value="1"/>
</dbReference>
<dbReference type="GO" id="GO:0003725">
    <property type="term" value="F:double-stranded RNA binding"/>
    <property type="evidence" value="ECO:0007669"/>
    <property type="project" value="TreeGrafter"/>
</dbReference>
<feature type="compositionally biased region" description="Basic and acidic residues" evidence="1">
    <location>
        <begin position="583"/>
        <end position="618"/>
    </location>
</feature>
<evidence type="ECO:0000313" key="3">
    <source>
        <dbReference type="EMBL" id="GFS21756.1"/>
    </source>
</evidence>
<name>A0AAV4JMG7_9GAST</name>
<feature type="region of interest" description="Disordered" evidence="1">
    <location>
        <begin position="1"/>
        <end position="67"/>
    </location>
</feature>
<evidence type="ECO:0000256" key="1">
    <source>
        <dbReference type="SAM" id="MobiDB-lite"/>
    </source>
</evidence>
<dbReference type="GO" id="GO:0071011">
    <property type="term" value="C:precatalytic spliceosome"/>
    <property type="evidence" value="ECO:0007669"/>
    <property type="project" value="TreeGrafter"/>
</dbReference>
<protein>
    <recommendedName>
        <fullName evidence="2">U1-type domain-containing protein</fullName>
    </recommendedName>
</protein>
<feature type="region of interest" description="Disordered" evidence="1">
    <location>
        <begin position="102"/>
        <end position="172"/>
    </location>
</feature>
<feature type="compositionally biased region" description="Basic and acidic residues" evidence="1">
    <location>
        <begin position="784"/>
        <end position="797"/>
    </location>
</feature>
<feature type="compositionally biased region" description="Acidic residues" evidence="1">
    <location>
        <begin position="296"/>
        <end position="309"/>
    </location>
</feature>
<feature type="compositionally biased region" description="Basic and acidic residues" evidence="1">
    <location>
        <begin position="648"/>
        <end position="657"/>
    </location>
</feature>
<sequence>MDFGSFLKRREMERAQVQDPFGMPGPGPPAHGYDGPSVPSEGEYYQNSFQDPSYHDEQYYNSGHGQGADWFSEGQVSTNMDIHGNGQMQRGPGFGYERPFRGHPSKIPGRGAGRGRNSGRGILKNKSHGRGGYQDGYSQDQTYEDSGITQAYKTSNYQSDDPGYGYEEAYQSYEDYTKDDTSSNFAKDTMFSTQYGFGEKNETYIDSVDAGPAQDTYIDNVDAGPAQEKNQENEKRPEHKEKEENTAQEQGEENDSGKGPNESQASEGEAQEKTADSEKKTETEKKVDEENSGEKNEDDDDDDEDEDDEASKAIKKLPPSHSRGLMSTLIGMLGTDALNRKPDPLPAPKPAKLKPKDDFNAYLKQTSQNEENDDDENETFDVMELPAEERDLNPDDFDSGPNSDLFCKICHVQTTSLGNLQAHLDGKSHRSKLNSISQGKIINVTKNPKKKMVISPFELGKKSFVLEALESNQSEPIIGLSFITEYQSVSQIMCVCNLCGVKFDHNAALSHTSGAKHRFQYMKEKRPSEYVHLKRFGGRRTQLASFLQELSVDVEKQDGRGQPVLKVFDVNEKPSDAKVAPESIEKERTQSDKEGSFGARKEERHSKEKDYGGNQDDRERGFYNWVEAECTKSREAREQRRSPSPPPPRHERYDDNRAPPYGRGGDGPRRPGFDRRMDRYSPGPPRFPEERGTFRGPYTGPRPPIHSRDYMDSHRRYPYDDDLHLFQGRRPFPPHPPRDRHFDESFMGHRNLPPEGPPVRPVPPIPKGYPPREVTQPAPYLDPDPVRRLEMLKKARQEAASSQRVPPRAEPYLDPDPLKRVLKRDAVQKPVVIDYSHGTAMNDRRPAPSLKRKDKWEDDIKSILGNDKDKKLNNLASLSNTYSSPERLPPRSSPKPIEKTKVDKPLPFSKSYLDIPENKKRLKDLRKKAESPPIPGIDRRPLALDRTRKRRSSSSSSSLSSVSSPSPKRQSNKDLKPRHLSSRFSPLSRRGRHDSQEKRRRSRSRSPVRRSSSRSPERPGMRYSSGRKETPYDMKRDQREPYLDRRRGGSPLDKKVPEGESQDRLSVKGSAKNPILIFNDDKKQAQGKSPLVAASGSKTKEHFGYAPFPDERGVQKRFEPGRFSLLSDGSRGREDHGNLNVKLPSRRSKDPTSQERERQSQFSPPRKKDRLSQERHRPPKWPPSPKTDHRSPDRGRPTQLTHLQNRDWKYQDGGKPSQVSPPQSRDRRSHEQQRPSPLSPPREKEIRYKDRESYQQIHQPDKKSSDPDDSEDAQAERIADMLLSMSGVLSSSGDDAQATLQALLSNPEMAETILQAQAGMSKKPSRDERSPPAGRNESGYERSPPSTSHSSRVQNERSPPSTSHSSRVQSERSPPPTSHSSRVQRASPVRSMSSTSSTMKPRERVAFSFGRGRNSLQQSAAFAASSSDEDAG</sequence>
<feature type="compositionally biased region" description="Polar residues" evidence="1">
    <location>
        <begin position="1344"/>
        <end position="1384"/>
    </location>
</feature>
<dbReference type="PANTHER" id="PTHR45762:SF3">
    <property type="entry name" value="ZINC-FINGER PROTEIN AT 72D, ISOFORM B"/>
    <property type="match status" value="1"/>
</dbReference>
<feature type="compositionally biased region" description="Low complexity" evidence="1">
    <location>
        <begin position="953"/>
        <end position="966"/>
    </location>
</feature>
<feature type="compositionally biased region" description="Basic and acidic residues" evidence="1">
    <location>
        <begin position="706"/>
        <end position="724"/>
    </location>
</feature>
<feature type="region of interest" description="Disordered" evidence="1">
    <location>
        <begin position="1311"/>
        <end position="1432"/>
    </location>
</feature>
<evidence type="ECO:0000313" key="4">
    <source>
        <dbReference type="Proteomes" id="UP000762676"/>
    </source>
</evidence>
<feature type="compositionally biased region" description="Pro residues" evidence="1">
    <location>
        <begin position="754"/>
        <end position="769"/>
    </location>
</feature>
<feature type="compositionally biased region" description="Basic and acidic residues" evidence="1">
    <location>
        <begin position="270"/>
        <end position="295"/>
    </location>
</feature>
<dbReference type="Proteomes" id="UP000762676">
    <property type="component" value="Unassembled WGS sequence"/>
</dbReference>
<dbReference type="SMART" id="SM00451">
    <property type="entry name" value="ZnF_U1"/>
    <property type="match status" value="1"/>
</dbReference>
<dbReference type="InterPro" id="IPR013087">
    <property type="entry name" value="Znf_C2H2_type"/>
</dbReference>
<feature type="region of interest" description="Disordered" evidence="1">
    <location>
        <begin position="630"/>
        <end position="1277"/>
    </location>
</feature>
<dbReference type="EMBL" id="BMAT01013869">
    <property type="protein sequence ID" value="GFS21756.1"/>
    <property type="molecule type" value="Genomic_DNA"/>
</dbReference>
<feature type="compositionally biased region" description="Basic and acidic residues" evidence="1">
    <location>
        <begin position="816"/>
        <end position="827"/>
    </location>
</feature>
<dbReference type="Gene3D" id="3.30.160.60">
    <property type="entry name" value="Classic Zinc Finger"/>
    <property type="match status" value="1"/>
</dbReference>
<feature type="region of interest" description="Disordered" evidence="1">
    <location>
        <begin position="206"/>
        <end position="325"/>
    </location>
</feature>
<dbReference type="GO" id="GO:0008270">
    <property type="term" value="F:zinc ion binding"/>
    <property type="evidence" value="ECO:0007669"/>
    <property type="project" value="InterPro"/>
</dbReference>
<dbReference type="GO" id="GO:0003727">
    <property type="term" value="F:single-stranded RNA binding"/>
    <property type="evidence" value="ECO:0007669"/>
    <property type="project" value="TreeGrafter"/>
</dbReference>
<comment type="caution">
    <text evidence="3">The sequence shown here is derived from an EMBL/GenBank/DDBJ whole genome shotgun (WGS) entry which is preliminary data.</text>
</comment>
<dbReference type="InterPro" id="IPR036236">
    <property type="entry name" value="Znf_C2H2_sf"/>
</dbReference>
<dbReference type="SUPFAM" id="SSF57667">
    <property type="entry name" value="beta-beta-alpha zinc fingers"/>
    <property type="match status" value="1"/>
</dbReference>
<keyword evidence="4" id="KW-1185">Reference proteome</keyword>
<reference evidence="3 4" key="1">
    <citation type="journal article" date="2021" name="Elife">
        <title>Chloroplast acquisition without the gene transfer in kleptoplastic sea slugs, Plakobranchus ocellatus.</title>
        <authorList>
            <person name="Maeda T."/>
            <person name="Takahashi S."/>
            <person name="Yoshida T."/>
            <person name="Shimamura S."/>
            <person name="Takaki Y."/>
            <person name="Nagai Y."/>
            <person name="Toyoda A."/>
            <person name="Suzuki Y."/>
            <person name="Arimoto A."/>
            <person name="Ishii H."/>
            <person name="Satoh N."/>
            <person name="Nishiyama T."/>
            <person name="Hasebe M."/>
            <person name="Maruyama T."/>
            <person name="Minagawa J."/>
            <person name="Obokata J."/>
            <person name="Shigenobu S."/>
        </authorList>
    </citation>
    <scope>NUCLEOTIDE SEQUENCE [LARGE SCALE GENOMIC DNA]</scope>
</reference>
<evidence type="ECO:0000259" key="2">
    <source>
        <dbReference type="SMART" id="SM00451"/>
    </source>
</evidence>
<gene>
    <name evidence="3" type="ORF">ElyMa_006932800</name>
</gene>
<feature type="region of interest" description="Disordered" evidence="1">
    <location>
        <begin position="575"/>
        <end position="618"/>
    </location>
</feature>
<dbReference type="PANTHER" id="PTHR45762">
    <property type="entry name" value="ZINC FINGER RNA-BINDING PROTEIN"/>
    <property type="match status" value="1"/>
</dbReference>
<feature type="compositionally biased region" description="Basic and acidic residues" evidence="1">
    <location>
        <begin position="937"/>
        <end position="946"/>
    </location>
</feature>
<feature type="compositionally biased region" description="Basic and acidic residues" evidence="1">
    <location>
        <begin position="736"/>
        <end position="747"/>
    </location>
</feature>
<feature type="compositionally biased region" description="Basic and acidic residues" evidence="1">
    <location>
        <begin position="630"/>
        <end position="641"/>
    </location>
</feature>
<feature type="domain" description="U1-type" evidence="2">
    <location>
        <begin position="402"/>
        <end position="436"/>
    </location>
</feature>
<feature type="compositionally biased region" description="Basic and acidic residues" evidence="1">
    <location>
        <begin position="666"/>
        <end position="679"/>
    </location>
</feature>
<organism evidence="3 4">
    <name type="scientific">Elysia marginata</name>
    <dbReference type="NCBI Taxonomy" id="1093978"/>
    <lineage>
        <taxon>Eukaryota</taxon>
        <taxon>Metazoa</taxon>
        <taxon>Spiralia</taxon>
        <taxon>Lophotrochozoa</taxon>
        <taxon>Mollusca</taxon>
        <taxon>Gastropoda</taxon>
        <taxon>Heterobranchia</taxon>
        <taxon>Euthyneura</taxon>
        <taxon>Panpulmonata</taxon>
        <taxon>Sacoglossa</taxon>
        <taxon>Placobranchoidea</taxon>
        <taxon>Plakobranchidae</taxon>
        <taxon>Elysia</taxon>
    </lineage>
</organism>
<feature type="compositionally biased region" description="Basic and acidic residues" evidence="1">
    <location>
        <begin position="229"/>
        <end position="245"/>
    </location>
</feature>
<feature type="compositionally biased region" description="Basic residues" evidence="1">
    <location>
        <begin position="998"/>
        <end position="1012"/>
    </location>
</feature>
<feature type="compositionally biased region" description="Basic and acidic residues" evidence="1">
    <location>
        <begin position="1224"/>
        <end position="1233"/>
    </location>
</feature>
<feature type="region of interest" description="Disordered" evidence="1">
    <location>
        <begin position="337"/>
        <end position="357"/>
    </location>
</feature>
<feature type="compositionally biased region" description="Polar residues" evidence="1">
    <location>
        <begin position="147"/>
        <end position="159"/>
    </location>
</feature>
<accession>A0AAV4JMG7</accession>